<comment type="caution">
    <text evidence="1">The sequence shown here is derived from an EMBL/GenBank/DDBJ whole genome shotgun (WGS) entry which is preliminary data.</text>
</comment>
<dbReference type="AlphaFoldDB" id="A0A9P9WLC8"/>
<gene>
    <name evidence="1" type="ORF">JX265_006845</name>
</gene>
<reference evidence="1" key="1">
    <citation type="submission" date="2021-03" db="EMBL/GenBank/DDBJ databases">
        <title>Revisited historic fungal species revealed as producer of novel bioactive compounds through whole genome sequencing and comparative genomics.</title>
        <authorList>
            <person name="Vignolle G.A."/>
            <person name="Hochenegger N."/>
            <person name="Mach R.L."/>
            <person name="Mach-Aigner A.R."/>
            <person name="Javad Rahimi M."/>
            <person name="Salim K.A."/>
            <person name="Chan C.M."/>
            <person name="Lim L.B.L."/>
            <person name="Cai F."/>
            <person name="Druzhinina I.S."/>
            <person name="U'Ren J.M."/>
            <person name="Derntl C."/>
        </authorList>
    </citation>
    <scope>NUCLEOTIDE SEQUENCE</scope>
    <source>
        <strain evidence="1">TUCIM 5799</strain>
    </source>
</reference>
<accession>A0A9P9WLC8</accession>
<dbReference type="Proteomes" id="UP000829685">
    <property type="component" value="Unassembled WGS sequence"/>
</dbReference>
<keyword evidence="2" id="KW-1185">Reference proteome</keyword>
<dbReference type="InterPro" id="IPR032710">
    <property type="entry name" value="NTF2-like_dom_sf"/>
</dbReference>
<dbReference type="PANTHER" id="PTHR39598:SF1">
    <property type="entry name" value="AUSTINOID BIOSYNTHESIS CLUSTERS PROTEIN F-RELATED"/>
    <property type="match status" value="1"/>
</dbReference>
<dbReference type="PANTHER" id="PTHR39598">
    <property type="entry name" value="AUSTINOL SYNTHESIS PROTEIN F-RELATED"/>
    <property type="match status" value="1"/>
</dbReference>
<proteinExistence type="predicted"/>
<dbReference type="InterPro" id="IPR050977">
    <property type="entry name" value="Fungal_Meroterpenoid_Isomerase"/>
</dbReference>
<evidence type="ECO:0000313" key="2">
    <source>
        <dbReference type="Proteomes" id="UP000829685"/>
    </source>
</evidence>
<organism evidence="1 2">
    <name type="scientific">Neoarthrinium moseri</name>
    <dbReference type="NCBI Taxonomy" id="1658444"/>
    <lineage>
        <taxon>Eukaryota</taxon>
        <taxon>Fungi</taxon>
        <taxon>Dikarya</taxon>
        <taxon>Ascomycota</taxon>
        <taxon>Pezizomycotina</taxon>
        <taxon>Sordariomycetes</taxon>
        <taxon>Xylariomycetidae</taxon>
        <taxon>Amphisphaeriales</taxon>
        <taxon>Apiosporaceae</taxon>
        <taxon>Neoarthrinium</taxon>
    </lineage>
</organism>
<dbReference type="SUPFAM" id="SSF54427">
    <property type="entry name" value="NTF2-like"/>
    <property type="match status" value="1"/>
</dbReference>
<dbReference type="EMBL" id="JAFIMR010000016">
    <property type="protein sequence ID" value="KAI1868866.1"/>
    <property type="molecule type" value="Genomic_DNA"/>
</dbReference>
<dbReference type="Gene3D" id="3.10.450.50">
    <property type="match status" value="1"/>
</dbReference>
<evidence type="ECO:0008006" key="3">
    <source>
        <dbReference type="Google" id="ProtNLM"/>
    </source>
</evidence>
<evidence type="ECO:0000313" key="1">
    <source>
        <dbReference type="EMBL" id="KAI1868866.1"/>
    </source>
</evidence>
<protein>
    <recommendedName>
        <fullName evidence="3">SnoaL-like domain-containing protein</fullName>
    </recommendedName>
</protein>
<name>A0A9P9WLC8_9PEZI</name>
<sequence length="141" mass="16256">MPSTKLLITAQAFMDAYKSWDLEKLMSLRSADCVQRIFPQNLPVPARNNDDFREYFQSIQSIFKDWETETLETIVDAAAHKVVIHGICKASTIIGPFTNEVMFVLKMTEDDALIKDIKEFVDSAASRDFFIRLRETQNRES</sequence>